<evidence type="ECO:0000256" key="2">
    <source>
        <dbReference type="SAM" id="Phobius"/>
    </source>
</evidence>
<reference evidence="4 5" key="1">
    <citation type="submission" date="2019-04" db="EMBL/GenBank/DDBJ databases">
        <title>Aspergillus burnettii sp. nov., novel species from soil in southeast Queensland.</title>
        <authorList>
            <person name="Gilchrist C.L.M."/>
            <person name="Pitt J.I."/>
            <person name="Lange L."/>
            <person name="Lacey H.J."/>
            <person name="Vuong D."/>
            <person name="Midgley D.J."/>
            <person name="Greenfield P."/>
            <person name="Bradbury M."/>
            <person name="Lacey E."/>
            <person name="Busk P.K."/>
            <person name="Pilgaard B."/>
            <person name="Chooi Y.H."/>
            <person name="Piggott A.M."/>
        </authorList>
    </citation>
    <scope>NUCLEOTIDE SEQUENCE [LARGE SCALE GENOMIC DNA]</scope>
    <source>
        <strain evidence="4 5">FRR 5400</strain>
    </source>
</reference>
<dbReference type="GO" id="GO:0005811">
    <property type="term" value="C:lipid droplet"/>
    <property type="evidence" value="ECO:0007669"/>
    <property type="project" value="TreeGrafter"/>
</dbReference>
<dbReference type="InterPro" id="IPR036291">
    <property type="entry name" value="NAD(P)-bd_dom_sf"/>
</dbReference>
<organism evidence="4 5">
    <name type="scientific">Petromyces alliaceus</name>
    <name type="common">Aspergillus alliaceus</name>
    <dbReference type="NCBI Taxonomy" id="209559"/>
    <lineage>
        <taxon>Eukaryota</taxon>
        <taxon>Fungi</taxon>
        <taxon>Dikarya</taxon>
        <taxon>Ascomycota</taxon>
        <taxon>Pezizomycotina</taxon>
        <taxon>Eurotiomycetes</taxon>
        <taxon>Eurotiomycetidae</taxon>
        <taxon>Eurotiales</taxon>
        <taxon>Aspergillaceae</taxon>
        <taxon>Aspergillus</taxon>
        <taxon>Aspergillus subgen. Circumdati</taxon>
    </lineage>
</organism>
<evidence type="ECO:0000256" key="1">
    <source>
        <dbReference type="ARBA" id="ARBA00038048"/>
    </source>
</evidence>
<dbReference type="SUPFAM" id="SSF51735">
    <property type="entry name" value="NAD(P)-binding Rossmann-fold domains"/>
    <property type="match status" value="1"/>
</dbReference>
<keyword evidence="2" id="KW-0472">Membrane</keyword>
<dbReference type="PANTHER" id="PTHR12286:SF5">
    <property type="entry name" value="SACCHAROPINE DEHYDROGENASE-LIKE OXIDOREDUCTASE"/>
    <property type="match status" value="1"/>
</dbReference>
<keyword evidence="5" id="KW-1185">Reference proteome</keyword>
<evidence type="ECO:0000259" key="3">
    <source>
        <dbReference type="Pfam" id="PF03435"/>
    </source>
</evidence>
<feature type="domain" description="Saccharopine dehydrogenase NADP binding" evidence="3">
    <location>
        <begin position="10"/>
        <end position="155"/>
    </location>
</feature>
<gene>
    <name evidence="4" type="ORF">ETB97_011985</name>
</gene>
<comment type="caution">
    <text evidence="4">The sequence shown here is derived from an EMBL/GenBank/DDBJ whole genome shotgun (WGS) entry which is preliminary data.</text>
</comment>
<keyword evidence="2" id="KW-0812">Transmembrane</keyword>
<accession>A0A8H6EC35</accession>
<dbReference type="GO" id="GO:0005739">
    <property type="term" value="C:mitochondrion"/>
    <property type="evidence" value="ECO:0007669"/>
    <property type="project" value="TreeGrafter"/>
</dbReference>
<keyword evidence="2" id="KW-1133">Transmembrane helix</keyword>
<proteinExistence type="inferred from homology"/>
<comment type="similarity">
    <text evidence="1">Belongs to the saccharopine dehydrogenase family.</text>
</comment>
<sequence>MESKREFDLILLGPTGYTGRLCAEHIVKNFPTGIRWALAGRSPQKIETIARDLKTLNPDRAEPGTIWISTTVNIINVPIVILAVQLIREELHSLARKTRVLLNCIGPYHLYSTPIVEACASNGTHYLDVTGETPWIKNIIEKYHETAKSNGAIIIPSVGVESAPADVLAWALVKRIREELSCDTKEITCAIDDLKTSGASGGTLATILTMFDSLSVFEILKATGPFELAASSPPKSIPSEPFMEKVLGVRSVRDMGTLTTAPTAVADIAIVHRSSTLMPEFYGPRFHFRQFLKVRNVFIGVAIHFAFVIGMLLLLLPPVRWLLRQYVYAPGSGPRMEDSIHDRLEYRAVATADQRAPDPKRALGKLRYQGTMYVFTGLLLAEAAMTILENEEKVKKVSRCGLVTPATLGQEYIDRLEKVGCHIETQVFKY</sequence>
<dbReference type="AlphaFoldDB" id="A0A8H6EC35"/>
<dbReference type="PANTHER" id="PTHR12286">
    <property type="entry name" value="SACCHAROPINE DEHYDROGENASE-LIKE OXIDOREDUCTASE"/>
    <property type="match status" value="1"/>
</dbReference>
<evidence type="ECO:0000313" key="4">
    <source>
        <dbReference type="EMBL" id="KAF5866433.1"/>
    </source>
</evidence>
<dbReference type="Proteomes" id="UP000541154">
    <property type="component" value="Unassembled WGS sequence"/>
</dbReference>
<dbReference type="InterPro" id="IPR005097">
    <property type="entry name" value="Sacchrp_dh_NADP-bd"/>
</dbReference>
<dbReference type="EMBL" id="SPNV01000008">
    <property type="protein sequence ID" value="KAF5866433.1"/>
    <property type="molecule type" value="Genomic_DNA"/>
</dbReference>
<protein>
    <recommendedName>
        <fullName evidence="3">Saccharopine dehydrogenase NADP binding domain-containing protein</fullName>
    </recommendedName>
</protein>
<dbReference type="Pfam" id="PF03435">
    <property type="entry name" value="Sacchrp_dh_NADP"/>
    <property type="match status" value="1"/>
</dbReference>
<dbReference type="GO" id="GO:0009247">
    <property type="term" value="P:glycolipid biosynthetic process"/>
    <property type="evidence" value="ECO:0007669"/>
    <property type="project" value="TreeGrafter"/>
</dbReference>
<dbReference type="InterPro" id="IPR051276">
    <property type="entry name" value="Saccharopine_DH-like_oxidrdct"/>
</dbReference>
<feature type="transmembrane region" description="Helical" evidence="2">
    <location>
        <begin position="297"/>
        <end position="316"/>
    </location>
</feature>
<dbReference type="Gene3D" id="3.40.50.720">
    <property type="entry name" value="NAD(P)-binding Rossmann-like Domain"/>
    <property type="match status" value="1"/>
</dbReference>
<evidence type="ECO:0000313" key="5">
    <source>
        <dbReference type="Proteomes" id="UP000541154"/>
    </source>
</evidence>
<dbReference type="GO" id="GO:0005886">
    <property type="term" value="C:plasma membrane"/>
    <property type="evidence" value="ECO:0007669"/>
    <property type="project" value="TreeGrafter"/>
</dbReference>
<name>A0A8H6EC35_PETAA</name>